<dbReference type="PANTHER" id="PTHR21245">
    <property type="entry name" value="HETEROGENEOUS NUCLEAR RIBONUCLEOPROTEIN"/>
    <property type="match status" value="1"/>
</dbReference>
<proteinExistence type="predicted"/>
<protein>
    <recommendedName>
        <fullName evidence="4">RRM domain-containing protein</fullName>
    </recommendedName>
</protein>
<evidence type="ECO:0000256" key="2">
    <source>
        <dbReference type="PROSITE-ProRule" id="PRU00176"/>
    </source>
</evidence>
<feature type="compositionally biased region" description="Basic and acidic residues" evidence="3">
    <location>
        <begin position="29"/>
        <end position="38"/>
    </location>
</feature>
<dbReference type="EMBL" id="MCFA01000346">
    <property type="protein sequence ID" value="ORX93313.1"/>
    <property type="molecule type" value="Genomic_DNA"/>
</dbReference>
<evidence type="ECO:0000256" key="3">
    <source>
        <dbReference type="SAM" id="MobiDB-lite"/>
    </source>
</evidence>
<dbReference type="Proteomes" id="UP000193144">
    <property type="component" value="Unassembled WGS sequence"/>
</dbReference>
<dbReference type="PROSITE" id="PS50102">
    <property type="entry name" value="RRM"/>
    <property type="match status" value="2"/>
</dbReference>
<dbReference type="Gene3D" id="3.30.70.330">
    <property type="match status" value="2"/>
</dbReference>
<accession>A0A1Y1Y5P3</accession>
<dbReference type="STRING" id="1231657.A0A1Y1Y5P3"/>
<dbReference type="SMART" id="SM00360">
    <property type="entry name" value="RRM"/>
    <property type="match status" value="2"/>
</dbReference>
<comment type="caution">
    <text evidence="5">The sequence shown here is derived from an EMBL/GenBank/DDBJ whole genome shotgun (WGS) entry which is preliminary data.</text>
</comment>
<evidence type="ECO:0000259" key="4">
    <source>
        <dbReference type="PROSITE" id="PS50102"/>
    </source>
</evidence>
<dbReference type="OrthoDB" id="272703at2759"/>
<dbReference type="Pfam" id="PF00076">
    <property type="entry name" value="RRM_1"/>
    <property type="match status" value="1"/>
</dbReference>
<sequence length="313" mass="34755">MPPNRALQSSNWRTNDPSSHLQSSVPPSKKTEYDERFPRRQNSHRGPLQRKTSQQTFPSTATTAQIYVGNLPYTASATHVLEFFASAGLTVVNVDISIDPFTNKNPSYCFVGLDSETAAACAIQELNGMEFQGRQIKIGPCFAKRGPGDRLLSKDLVATRWRQSRDIVHTNSYNANGDKDLSRSDAGKNSTTELQHYVPRSTSDLGSEIEIDAAGGKRRVFVDGLPKPMNQHTADVQIRNLFSGFAVEAVSKVKSPSEWATNIPVDKRRYYAFVDLRSAEDAEAAVKLLDGREVYAFGGRIRVSLVNRNEEKK</sequence>
<gene>
    <name evidence="5" type="ORF">BCR34DRAFT_499980</name>
</gene>
<name>A0A1Y1Y5P3_9PLEO</name>
<dbReference type="InterPro" id="IPR000504">
    <property type="entry name" value="RRM_dom"/>
</dbReference>
<feature type="region of interest" description="Disordered" evidence="3">
    <location>
        <begin position="169"/>
        <end position="199"/>
    </location>
</feature>
<evidence type="ECO:0000256" key="1">
    <source>
        <dbReference type="ARBA" id="ARBA00022884"/>
    </source>
</evidence>
<feature type="domain" description="RRM" evidence="4">
    <location>
        <begin position="64"/>
        <end position="138"/>
    </location>
</feature>
<evidence type="ECO:0000313" key="5">
    <source>
        <dbReference type="EMBL" id="ORX93313.1"/>
    </source>
</evidence>
<dbReference type="InterPro" id="IPR012677">
    <property type="entry name" value="Nucleotide-bd_a/b_plait_sf"/>
</dbReference>
<reference evidence="5 6" key="1">
    <citation type="submission" date="2016-07" db="EMBL/GenBank/DDBJ databases">
        <title>Pervasive Adenine N6-methylation of Active Genes in Fungi.</title>
        <authorList>
            <consortium name="DOE Joint Genome Institute"/>
            <person name="Mondo S.J."/>
            <person name="Dannebaum R.O."/>
            <person name="Kuo R.C."/>
            <person name="Labutti K."/>
            <person name="Haridas S."/>
            <person name="Kuo A."/>
            <person name="Salamov A."/>
            <person name="Ahrendt S.R."/>
            <person name="Lipzen A."/>
            <person name="Sullivan W."/>
            <person name="Andreopoulos W.B."/>
            <person name="Clum A."/>
            <person name="Lindquist E."/>
            <person name="Daum C."/>
            <person name="Ramamoorthy G.K."/>
            <person name="Gryganskyi A."/>
            <person name="Culley D."/>
            <person name="Magnuson J.K."/>
            <person name="James T.Y."/>
            <person name="O'Malley M.A."/>
            <person name="Stajich J.E."/>
            <person name="Spatafora J.W."/>
            <person name="Visel A."/>
            <person name="Grigoriev I.V."/>
        </authorList>
    </citation>
    <scope>NUCLEOTIDE SEQUENCE [LARGE SCALE GENOMIC DNA]</scope>
    <source>
        <strain evidence="5 6">CBS 115471</strain>
    </source>
</reference>
<dbReference type="InterPro" id="IPR035979">
    <property type="entry name" value="RBD_domain_sf"/>
</dbReference>
<dbReference type="GO" id="GO:0003723">
    <property type="term" value="F:RNA binding"/>
    <property type="evidence" value="ECO:0007669"/>
    <property type="project" value="UniProtKB-UniRule"/>
</dbReference>
<dbReference type="CDD" id="cd00590">
    <property type="entry name" value="RRM_SF"/>
    <property type="match status" value="2"/>
</dbReference>
<organism evidence="5 6">
    <name type="scientific">Clohesyomyces aquaticus</name>
    <dbReference type="NCBI Taxonomy" id="1231657"/>
    <lineage>
        <taxon>Eukaryota</taxon>
        <taxon>Fungi</taxon>
        <taxon>Dikarya</taxon>
        <taxon>Ascomycota</taxon>
        <taxon>Pezizomycotina</taxon>
        <taxon>Dothideomycetes</taxon>
        <taxon>Pleosporomycetidae</taxon>
        <taxon>Pleosporales</taxon>
        <taxon>Lindgomycetaceae</taxon>
        <taxon>Clohesyomyces</taxon>
    </lineage>
</organism>
<dbReference type="SUPFAM" id="SSF54928">
    <property type="entry name" value="RNA-binding domain, RBD"/>
    <property type="match status" value="2"/>
</dbReference>
<feature type="compositionally biased region" description="Polar residues" evidence="3">
    <location>
        <begin position="1"/>
        <end position="26"/>
    </location>
</feature>
<feature type="compositionally biased region" description="Polar residues" evidence="3">
    <location>
        <begin position="187"/>
        <end position="199"/>
    </location>
</feature>
<dbReference type="AlphaFoldDB" id="A0A1Y1Y5P3"/>
<feature type="compositionally biased region" description="Basic and acidic residues" evidence="3">
    <location>
        <begin position="177"/>
        <end position="186"/>
    </location>
</feature>
<feature type="region of interest" description="Disordered" evidence="3">
    <location>
        <begin position="1"/>
        <end position="57"/>
    </location>
</feature>
<feature type="domain" description="RRM" evidence="4">
    <location>
        <begin position="218"/>
        <end position="308"/>
    </location>
</feature>
<evidence type="ECO:0000313" key="6">
    <source>
        <dbReference type="Proteomes" id="UP000193144"/>
    </source>
</evidence>
<keyword evidence="1 2" id="KW-0694">RNA-binding</keyword>
<keyword evidence="6" id="KW-1185">Reference proteome</keyword>